<keyword evidence="5" id="KW-0812">Transmembrane</keyword>
<keyword evidence="2" id="KW-0813">Transport</keyword>
<protein>
    <submittedName>
        <fullName evidence="12">TonB-dependent receptor domain-containing protein</fullName>
    </submittedName>
</protein>
<accession>A0ABW3HB98</accession>
<evidence type="ECO:0000256" key="5">
    <source>
        <dbReference type="ARBA" id="ARBA00022692"/>
    </source>
</evidence>
<evidence type="ECO:0000256" key="8">
    <source>
        <dbReference type="ARBA" id="ARBA00023077"/>
    </source>
</evidence>
<comment type="caution">
    <text evidence="12">The sequence shown here is derived from an EMBL/GenBank/DDBJ whole genome shotgun (WGS) entry which is preliminary data.</text>
</comment>
<dbReference type="InterPro" id="IPR039426">
    <property type="entry name" value="TonB-dep_rcpt-like"/>
</dbReference>
<name>A0ABW3HB98_9SPHN</name>
<keyword evidence="8" id="KW-0798">TonB box</keyword>
<proteinExistence type="predicted"/>
<dbReference type="EMBL" id="JBHTJG010000013">
    <property type="protein sequence ID" value="MFD0948514.1"/>
    <property type="molecule type" value="Genomic_DNA"/>
</dbReference>
<evidence type="ECO:0000256" key="7">
    <source>
        <dbReference type="ARBA" id="ARBA00023065"/>
    </source>
</evidence>
<evidence type="ECO:0000256" key="3">
    <source>
        <dbReference type="ARBA" id="ARBA00022452"/>
    </source>
</evidence>
<dbReference type="PANTHER" id="PTHR32552">
    <property type="entry name" value="FERRICHROME IRON RECEPTOR-RELATED"/>
    <property type="match status" value="1"/>
</dbReference>
<evidence type="ECO:0000256" key="9">
    <source>
        <dbReference type="ARBA" id="ARBA00023136"/>
    </source>
</evidence>
<dbReference type="Proteomes" id="UP001596977">
    <property type="component" value="Unassembled WGS sequence"/>
</dbReference>
<organism evidence="12 13">
    <name type="scientific">Sphingomonas canadensis</name>
    <dbReference type="NCBI Taxonomy" id="1219257"/>
    <lineage>
        <taxon>Bacteria</taxon>
        <taxon>Pseudomonadati</taxon>
        <taxon>Pseudomonadota</taxon>
        <taxon>Alphaproteobacteria</taxon>
        <taxon>Sphingomonadales</taxon>
        <taxon>Sphingomonadaceae</taxon>
        <taxon>Sphingomonas</taxon>
    </lineage>
</organism>
<evidence type="ECO:0000256" key="10">
    <source>
        <dbReference type="ARBA" id="ARBA00023237"/>
    </source>
</evidence>
<keyword evidence="10" id="KW-0998">Cell outer membrane</keyword>
<dbReference type="SUPFAM" id="SSF56935">
    <property type="entry name" value="Porins"/>
    <property type="match status" value="1"/>
</dbReference>
<keyword evidence="6" id="KW-0408">Iron</keyword>
<keyword evidence="13" id="KW-1185">Reference proteome</keyword>
<keyword evidence="12" id="KW-0675">Receptor</keyword>
<reference evidence="13" key="1">
    <citation type="journal article" date="2019" name="Int. J. Syst. Evol. Microbiol.">
        <title>The Global Catalogue of Microorganisms (GCM) 10K type strain sequencing project: providing services to taxonomists for standard genome sequencing and annotation.</title>
        <authorList>
            <consortium name="The Broad Institute Genomics Platform"/>
            <consortium name="The Broad Institute Genome Sequencing Center for Infectious Disease"/>
            <person name="Wu L."/>
            <person name="Ma J."/>
        </authorList>
    </citation>
    <scope>NUCLEOTIDE SEQUENCE [LARGE SCALE GENOMIC DNA]</scope>
    <source>
        <strain evidence="13">CCUG 62982</strain>
    </source>
</reference>
<keyword evidence="9" id="KW-0472">Membrane</keyword>
<dbReference type="Pfam" id="PF00593">
    <property type="entry name" value="TonB_dep_Rec_b-barrel"/>
    <property type="match status" value="1"/>
</dbReference>
<sequence>MLGLPDSLIPYQADKVRNYELGIRVQPFGKLARIHAAGFIMDWSDMQVSGSRPDGFFRFISNAGTARVQGLEVETLLLPVDGLEIGGAVTLLDARLSDDQVSAAVVAAGRRGDRIPMVPELTIAGTIEYRRPLREGLEGLFRIDGSHSSGVYTEISPSNAFRRRLPGYTLINAKLGIDRGSWSTFLYVTNLTDTVALQSGTVNGATLGRTQVTAAPPRSFGLFVAKRF</sequence>
<evidence type="ECO:0000256" key="6">
    <source>
        <dbReference type="ARBA" id="ARBA00023004"/>
    </source>
</evidence>
<dbReference type="InterPro" id="IPR036942">
    <property type="entry name" value="Beta-barrel_TonB_sf"/>
</dbReference>
<dbReference type="Gene3D" id="2.40.170.20">
    <property type="entry name" value="TonB-dependent receptor, beta-barrel domain"/>
    <property type="match status" value="1"/>
</dbReference>
<keyword evidence="3" id="KW-1134">Transmembrane beta strand</keyword>
<evidence type="ECO:0000313" key="12">
    <source>
        <dbReference type="EMBL" id="MFD0948514.1"/>
    </source>
</evidence>
<feature type="domain" description="TonB-dependent receptor-like beta-barrel" evidence="11">
    <location>
        <begin position="15"/>
        <end position="191"/>
    </location>
</feature>
<dbReference type="InterPro" id="IPR000531">
    <property type="entry name" value="Beta-barrel_TonB"/>
</dbReference>
<evidence type="ECO:0000256" key="1">
    <source>
        <dbReference type="ARBA" id="ARBA00004571"/>
    </source>
</evidence>
<evidence type="ECO:0000313" key="13">
    <source>
        <dbReference type="Proteomes" id="UP001596977"/>
    </source>
</evidence>
<dbReference type="RefSeq" id="WP_264946360.1">
    <property type="nucleotide sequence ID" value="NZ_JAPDRA010000013.1"/>
</dbReference>
<gene>
    <name evidence="12" type="ORF">ACFQ1E_19405</name>
</gene>
<evidence type="ECO:0000256" key="4">
    <source>
        <dbReference type="ARBA" id="ARBA00022496"/>
    </source>
</evidence>
<keyword evidence="4" id="KW-0410">Iron transport</keyword>
<dbReference type="PANTHER" id="PTHR32552:SF81">
    <property type="entry name" value="TONB-DEPENDENT OUTER MEMBRANE RECEPTOR"/>
    <property type="match status" value="1"/>
</dbReference>
<comment type="subcellular location">
    <subcellularLocation>
        <location evidence="1">Cell outer membrane</location>
        <topology evidence="1">Multi-pass membrane protein</topology>
    </subcellularLocation>
</comment>
<evidence type="ECO:0000259" key="11">
    <source>
        <dbReference type="Pfam" id="PF00593"/>
    </source>
</evidence>
<evidence type="ECO:0000256" key="2">
    <source>
        <dbReference type="ARBA" id="ARBA00022448"/>
    </source>
</evidence>
<keyword evidence="7" id="KW-0406">Ion transport</keyword>